<keyword evidence="3" id="KW-1185">Reference proteome</keyword>
<proteinExistence type="predicted"/>
<dbReference type="Proteomes" id="UP001287356">
    <property type="component" value="Unassembled WGS sequence"/>
</dbReference>
<sequence length="115" mass="12753">MGKVTRVALLLLFLHALTNCPVCFRVVLCVEVGVILRSTPASIAGEQKMAGILEKKTISVCLDRHLLARMYLNWNHSSPLAYSPLLSQVGMRTSQTRCRMDRRDGASRRGRGNVA</sequence>
<gene>
    <name evidence="2" type="ORF">B0T24DRAFT_89438</name>
</gene>
<evidence type="ECO:0000313" key="3">
    <source>
        <dbReference type="Proteomes" id="UP001287356"/>
    </source>
</evidence>
<organism evidence="2 3">
    <name type="scientific">Lasiosphaeria ovina</name>
    <dbReference type="NCBI Taxonomy" id="92902"/>
    <lineage>
        <taxon>Eukaryota</taxon>
        <taxon>Fungi</taxon>
        <taxon>Dikarya</taxon>
        <taxon>Ascomycota</taxon>
        <taxon>Pezizomycotina</taxon>
        <taxon>Sordariomycetes</taxon>
        <taxon>Sordariomycetidae</taxon>
        <taxon>Sordariales</taxon>
        <taxon>Lasiosphaeriaceae</taxon>
        <taxon>Lasiosphaeria</taxon>
    </lineage>
</organism>
<reference evidence="2" key="1">
    <citation type="journal article" date="2023" name="Mol. Phylogenet. Evol.">
        <title>Genome-scale phylogeny and comparative genomics of the fungal order Sordariales.</title>
        <authorList>
            <person name="Hensen N."/>
            <person name="Bonometti L."/>
            <person name="Westerberg I."/>
            <person name="Brannstrom I.O."/>
            <person name="Guillou S."/>
            <person name="Cros-Aarteil S."/>
            <person name="Calhoun S."/>
            <person name="Haridas S."/>
            <person name="Kuo A."/>
            <person name="Mondo S."/>
            <person name="Pangilinan J."/>
            <person name="Riley R."/>
            <person name="LaButti K."/>
            <person name="Andreopoulos B."/>
            <person name="Lipzen A."/>
            <person name="Chen C."/>
            <person name="Yan M."/>
            <person name="Daum C."/>
            <person name="Ng V."/>
            <person name="Clum A."/>
            <person name="Steindorff A."/>
            <person name="Ohm R.A."/>
            <person name="Martin F."/>
            <person name="Silar P."/>
            <person name="Natvig D.O."/>
            <person name="Lalanne C."/>
            <person name="Gautier V."/>
            <person name="Ament-Velasquez S.L."/>
            <person name="Kruys A."/>
            <person name="Hutchinson M.I."/>
            <person name="Powell A.J."/>
            <person name="Barry K."/>
            <person name="Miller A.N."/>
            <person name="Grigoriev I.V."/>
            <person name="Debuchy R."/>
            <person name="Gladieux P."/>
            <person name="Hiltunen Thoren M."/>
            <person name="Johannesson H."/>
        </authorList>
    </citation>
    <scope>NUCLEOTIDE SEQUENCE</scope>
    <source>
        <strain evidence="2">CBS 958.72</strain>
    </source>
</reference>
<comment type="caution">
    <text evidence="2">The sequence shown here is derived from an EMBL/GenBank/DDBJ whole genome shotgun (WGS) entry which is preliminary data.</text>
</comment>
<evidence type="ECO:0000256" key="1">
    <source>
        <dbReference type="SAM" id="SignalP"/>
    </source>
</evidence>
<keyword evidence="1" id="KW-0732">Signal</keyword>
<evidence type="ECO:0008006" key="4">
    <source>
        <dbReference type="Google" id="ProtNLM"/>
    </source>
</evidence>
<dbReference type="AlphaFoldDB" id="A0AAE0NN11"/>
<feature type="chain" id="PRO_5042117163" description="Secreted protein" evidence="1">
    <location>
        <begin position="30"/>
        <end position="115"/>
    </location>
</feature>
<feature type="signal peptide" evidence="1">
    <location>
        <begin position="1"/>
        <end position="29"/>
    </location>
</feature>
<name>A0AAE0NN11_9PEZI</name>
<evidence type="ECO:0000313" key="2">
    <source>
        <dbReference type="EMBL" id="KAK3384521.1"/>
    </source>
</evidence>
<reference evidence="2" key="2">
    <citation type="submission" date="2023-06" db="EMBL/GenBank/DDBJ databases">
        <authorList>
            <consortium name="Lawrence Berkeley National Laboratory"/>
            <person name="Haridas S."/>
            <person name="Hensen N."/>
            <person name="Bonometti L."/>
            <person name="Westerberg I."/>
            <person name="Brannstrom I.O."/>
            <person name="Guillou S."/>
            <person name="Cros-Aarteil S."/>
            <person name="Calhoun S."/>
            <person name="Kuo A."/>
            <person name="Mondo S."/>
            <person name="Pangilinan J."/>
            <person name="Riley R."/>
            <person name="Labutti K."/>
            <person name="Andreopoulos B."/>
            <person name="Lipzen A."/>
            <person name="Chen C."/>
            <person name="Yanf M."/>
            <person name="Daum C."/>
            <person name="Ng V."/>
            <person name="Clum A."/>
            <person name="Steindorff A."/>
            <person name="Ohm R."/>
            <person name="Martin F."/>
            <person name="Silar P."/>
            <person name="Natvig D."/>
            <person name="Lalanne C."/>
            <person name="Gautier V."/>
            <person name="Ament-Velasquez S.L."/>
            <person name="Kruys A."/>
            <person name="Hutchinson M.I."/>
            <person name="Powell A.J."/>
            <person name="Barry K."/>
            <person name="Miller A.N."/>
            <person name="Grigoriev I.V."/>
            <person name="Debuchy R."/>
            <person name="Gladieux P."/>
            <person name="Thoren M.H."/>
            <person name="Johannesson H."/>
        </authorList>
    </citation>
    <scope>NUCLEOTIDE SEQUENCE</scope>
    <source>
        <strain evidence="2">CBS 958.72</strain>
    </source>
</reference>
<protein>
    <recommendedName>
        <fullName evidence="4">Secreted protein</fullName>
    </recommendedName>
</protein>
<accession>A0AAE0NN11</accession>
<dbReference type="EMBL" id="JAULSN010000001">
    <property type="protein sequence ID" value="KAK3384521.1"/>
    <property type="molecule type" value="Genomic_DNA"/>
</dbReference>